<reference evidence="2 3" key="1">
    <citation type="submission" date="2017-11" db="EMBL/GenBank/DDBJ databases">
        <title>Complete genome of a free-living desiccation-tolerant cyanobacterium and its photosynthetic adaptation to extreme terrestrial habitat.</title>
        <authorList>
            <person name="Shang J."/>
        </authorList>
    </citation>
    <scope>NUCLEOTIDE SEQUENCE [LARGE SCALE GENOMIC DNA]</scope>
    <source>
        <strain evidence="2 3">CCNUN1</strain>
    </source>
</reference>
<keyword evidence="3" id="KW-1185">Reference proteome</keyword>
<dbReference type="Proteomes" id="UP000232003">
    <property type="component" value="Chromosome"/>
</dbReference>
<proteinExistence type="predicted"/>
<dbReference type="KEGG" id="nfl:COO91_00660"/>
<name>A0A2K8SH82_9NOSO</name>
<protein>
    <submittedName>
        <fullName evidence="2">Uncharacterized protein</fullName>
    </submittedName>
</protein>
<accession>A0A2K8SH82</accession>
<evidence type="ECO:0000313" key="2">
    <source>
        <dbReference type="EMBL" id="AUB34824.1"/>
    </source>
</evidence>
<sequence length="44" mass="4940">MARDAINRVCSEWGSGEQGVRSKEEEFSPLQEQHPAPLPLFNAQ</sequence>
<dbReference type="AlphaFoldDB" id="A0A2K8SH82"/>
<evidence type="ECO:0000313" key="3">
    <source>
        <dbReference type="Proteomes" id="UP000232003"/>
    </source>
</evidence>
<dbReference type="EMBL" id="CP024785">
    <property type="protein sequence ID" value="AUB34824.1"/>
    <property type="molecule type" value="Genomic_DNA"/>
</dbReference>
<gene>
    <name evidence="2" type="ORF">COO91_00660</name>
</gene>
<evidence type="ECO:0000256" key="1">
    <source>
        <dbReference type="SAM" id="MobiDB-lite"/>
    </source>
</evidence>
<organism evidence="2 3">
    <name type="scientific">Nostoc flagelliforme CCNUN1</name>
    <dbReference type="NCBI Taxonomy" id="2038116"/>
    <lineage>
        <taxon>Bacteria</taxon>
        <taxon>Bacillati</taxon>
        <taxon>Cyanobacteriota</taxon>
        <taxon>Cyanophyceae</taxon>
        <taxon>Nostocales</taxon>
        <taxon>Nostocaceae</taxon>
        <taxon>Nostoc</taxon>
    </lineage>
</organism>
<feature type="region of interest" description="Disordered" evidence="1">
    <location>
        <begin position="1"/>
        <end position="44"/>
    </location>
</feature>